<name>K7AVE4_9ALTE</name>
<dbReference type="SUPFAM" id="SSF103473">
    <property type="entry name" value="MFS general substrate transporter"/>
    <property type="match status" value="1"/>
</dbReference>
<dbReference type="HOGENOM" id="CLU_001265_5_12_6"/>
<evidence type="ECO:0000256" key="1">
    <source>
        <dbReference type="ARBA" id="ARBA00004141"/>
    </source>
</evidence>
<proteinExistence type="predicted"/>
<comment type="subcellular location">
    <subcellularLocation>
        <location evidence="1">Membrane</location>
        <topology evidence="1">Multi-pass membrane protein</topology>
    </subcellularLocation>
</comment>
<protein>
    <submittedName>
        <fullName evidence="8">Major facilitator superfamily transporter</fullName>
    </submittedName>
</protein>
<keyword evidence="3 6" id="KW-0812">Transmembrane</keyword>
<evidence type="ECO:0000259" key="7">
    <source>
        <dbReference type="PROSITE" id="PS50850"/>
    </source>
</evidence>
<evidence type="ECO:0000256" key="3">
    <source>
        <dbReference type="ARBA" id="ARBA00022692"/>
    </source>
</evidence>
<dbReference type="PROSITE" id="PS50850">
    <property type="entry name" value="MFS"/>
    <property type="match status" value="1"/>
</dbReference>
<dbReference type="InterPro" id="IPR044770">
    <property type="entry name" value="MFS_spinster-like"/>
</dbReference>
<keyword evidence="5 6" id="KW-0472">Membrane</keyword>
<evidence type="ECO:0000256" key="6">
    <source>
        <dbReference type="SAM" id="Phobius"/>
    </source>
</evidence>
<dbReference type="CDD" id="cd17328">
    <property type="entry name" value="MFS_spinster_like"/>
    <property type="match status" value="1"/>
</dbReference>
<dbReference type="STRING" id="1129794.C427_4409"/>
<keyword evidence="4 6" id="KW-1133">Transmembrane helix</keyword>
<evidence type="ECO:0000313" key="8">
    <source>
        <dbReference type="EMBL" id="AGH46511.1"/>
    </source>
</evidence>
<dbReference type="InterPro" id="IPR011701">
    <property type="entry name" value="MFS"/>
</dbReference>
<dbReference type="PANTHER" id="PTHR23505:SF79">
    <property type="entry name" value="PROTEIN SPINSTER"/>
    <property type="match status" value="1"/>
</dbReference>
<dbReference type="Proteomes" id="UP000011864">
    <property type="component" value="Chromosome"/>
</dbReference>
<keyword evidence="2" id="KW-0813">Transport</keyword>
<feature type="transmembrane region" description="Helical" evidence="6">
    <location>
        <begin position="268"/>
        <end position="294"/>
    </location>
</feature>
<organism evidence="8 9">
    <name type="scientific">Paraglaciecola psychrophila 170</name>
    <dbReference type="NCBI Taxonomy" id="1129794"/>
    <lineage>
        <taxon>Bacteria</taxon>
        <taxon>Pseudomonadati</taxon>
        <taxon>Pseudomonadota</taxon>
        <taxon>Gammaproteobacteria</taxon>
        <taxon>Alteromonadales</taxon>
        <taxon>Alteromonadaceae</taxon>
        <taxon>Paraglaciecola</taxon>
    </lineage>
</organism>
<evidence type="ECO:0000256" key="5">
    <source>
        <dbReference type="ARBA" id="ARBA00023136"/>
    </source>
</evidence>
<feature type="transmembrane region" description="Helical" evidence="6">
    <location>
        <begin position="115"/>
        <end position="137"/>
    </location>
</feature>
<feature type="transmembrane region" description="Helical" evidence="6">
    <location>
        <begin position="210"/>
        <end position="230"/>
    </location>
</feature>
<evidence type="ECO:0000256" key="2">
    <source>
        <dbReference type="ARBA" id="ARBA00022448"/>
    </source>
</evidence>
<feature type="transmembrane region" description="Helical" evidence="6">
    <location>
        <begin position="177"/>
        <end position="198"/>
    </location>
</feature>
<reference evidence="8 9" key="1">
    <citation type="journal article" date="2013" name="Genome Announc.">
        <title>Complete Genome Sequence of Glaciecola psychrophila Strain 170T.</title>
        <authorList>
            <person name="Yin J."/>
            <person name="Chen J."/>
            <person name="Liu G."/>
            <person name="Yu Y."/>
            <person name="Song L."/>
            <person name="Wang X."/>
            <person name="Qu X."/>
        </authorList>
    </citation>
    <scope>NUCLEOTIDE SEQUENCE [LARGE SCALE GENOMIC DNA]</scope>
    <source>
        <strain evidence="8 9">170</strain>
    </source>
</reference>
<evidence type="ECO:0000256" key="4">
    <source>
        <dbReference type="ARBA" id="ARBA00022989"/>
    </source>
</evidence>
<dbReference type="GO" id="GO:0022857">
    <property type="term" value="F:transmembrane transporter activity"/>
    <property type="evidence" value="ECO:0007669"/>
    <property type="project" value="InterPro"/>
</dbReference>
<gene>
    <name evidence="8" type="ORF">C427_4409</name>
</gene>
<dbReference type="eggNOG" id="COG2814">
    <property type="taxonomic scope" value="Bacteria"/>
</dbReference>
<keyword evidence="9" id="KW-1185">Reference proteome</keyword>
<feature type="transmembrane region" description="Helical" evidence="6">
    <location>
        <begin position="90"/>
        <end position="109"/>
    </location>
</feature>
<feature type="transmembrane region" description="Helical" evidence="6">
    <location>
        <begin position="242"/>
        <end position="262"/>
    </location>
</feature>
<feature type="transmembrane region" description="Helical" evidence="6">
    <location>
        <begin position="338"/>
        <end position="358"/>
    </location>
</feature>
<dbReference type="PANTHER" id="PTHR23505">
    <property type="entry name" value="SPINSTER"/>
    <property type="match status" value="1"/>
</dbReference>
<dbReference type="PATRIC" id="fig|1129794.4.peg.4390"/>
<evidence type="ECO:0000313" key="9">
    <source>
        <dbReference type="Proteomes" id="UP000011864"/>
    </source>
</evidence>
<dbReference type="EMBL" id="CP003837">
    <property type="protein sequence ID" value="AGH46511.1"/>
    <property type="molecule type" value="Genomic_DNA"/>
</dbReference>
<dbReference type="KEGG" id="gps:C427_4409"/>
<dbReference type="Gene3D" id="1.20.1250.20">
    <property type="entry name" value="MFS general substrate transporter like domains"/>
    <property type="match status" value="1"/>
</dbReference>
<feature type="domain" description="Major facilitator superfamily (MFS) profile" evidence="7">
    <location>
        <begin position="1"/>
        <end position="364"/>
    </location>
</feature>
<dbReference type="GO" id="GO:0016020">
    <property type="term" value="C:membrane"/>
    <property type="evidence" value="ECO:0007669"/>
    <property type="project" value="UniProtKB-SubCell"/>
</dbReference>
<dbReference type="AlphaFoldDB" id="K7AVE4"/>
<accession>K7AVE4</accession>
<feature type="transmembrane region" description="Helical" evidence="6">
    <location>
        <begin position="29"/>
        <end position="47"/>
    </location>
</feature>
<feature type="transmembrane region" description="Helical" evidence="6">
    <location>
        <begin position="306"/>
        <end position="326"/>
    </location>
</feature>
<dbReference type="InterPro" id="IPR020846">
    <property type="entry name" value="MFS_dom"/>
</dbReference>
<dbReference type="InterPro" id="IPR036259">
    <property type="entry name" value="MFS_trans_sf"/>
</dbReference>
<sequence>MTGFAFALFYVVVGIPIARWADVGNRRNIVSLALVVWSGMTAVSGLAQNYTQLLLARIGVGVGEAGASPPSHSMISDYYAPEERGAAMSIYSMGLYIGILVGLLLGGWLADKIGWRMAFFAVGLPGILMAVVVRLTLKEPPRGGTGMVSDPSAGQGYTFKETLSYLWGSKAFRNASFAAGFCAFAGYSSLTFIPSFLIRSHAMSVSEVGVALGLIIGVSGVIGALSGGFLADKLGKNDMRWYMWVPGIGVLISLPFSLLALTLESLNAVLVCIFIGNVFMSCYLGPTIAIAHHLVKPSMRATTSAILFFILNIVGLGCGPVVTGMISDYLAPEYGTESLRYALMFSCLVILIAVVQYLRSGSALPKHDDERRGADA</sequence>
<dbReference type="Pfam" id="PF07690">
    <property type="entry name" value="MFS_1"/>
    <property type="match status" value="1"/>
</dbReference>